<dbReference type="AlphaFoldDB" id="A0A367ZSQ5"/>
<protein>
    <submittedName>
        <fullName evidence="5">Uncharacterized protein</fullName>
    </submittedName>
</protein>
<comment type="caution">
    <text evidence="5">The sequence shown here is derived from an EMBL/GenBank/DDBJ whole genome shotgun (WGS) entry which is preliminary data.</text>
</comment>
<dbReference type="Proteomes" id="UP000252355">
    <property type="component" value="Unassembled WGS sequence"/>
</dbReference>
<evidence type="ECO:0000313" key="6">
    <source>
        <dbReference type="Proteomes" id="UP000252355"/>
    </source>
</evidence>
<sequence>MLPSLKVALCFLPLLVQEASDVFRLQRQRGAFRRGPWSQRLQAVVFPSLARVFRMADRVAFALRARGVDPARRRALVSPARVRTILCELRGGLSCPD</sequence>
<gene>
    <name evidence="5" type="ORF">OZSIB_2443</name>
</gene>
<accession>A0A367ZSQ5</accession>
<dbReference type="GO" id="GO:0005886">
    <property type="term" value="C:plasma membrane"/>
    <property type="evidence" value="ECO:0007669"/>
    <property type="project" value="UniProtKB-ARBA"/>
</dbReference>
<keyword evidence="3" id="KW-1133">Transmembrane helix</keyword>
<comment type="subcellular location">
    <subcellularLocation>
        <location evidence="1">Membrane</location>
        <topology evidence="1">Multi-pass membrane protein</topology>
    </subcellularLocation>
</comment>
<dbReference type="EMBL" id="QOQW01000003">
    <property type="protein sequence ID" value="RCK81066.1"/>
    <property type="molecule type" value="Genomic_DNA"/>
</dbReference>
<keyword evidence="2" id="KW-0812">Transmembrane</keyword>
<evidence type="ECO:0000256" key="4">
    <source>
        <dbReference type="ARBA" id="ARBA00023136"/>
    </source>
</evidence>
<dbReference type="InterPro" id="IPR003339">
    <property type="entry name" value="ABC/ECF_trnsptr_transmembrane"/>
</dbReference>
<evidence type="ECO:0000256" key="2">
    <source>
        <dbReference type="ARBA" id="ARBA00022692"/>
    </source>
</evidence>
<evidence type="ECO:0000256" key="3">
    <source>
        <dbReference type="ARBA" id="ARBA00022989"/>
    </source>
</evidence>
<evidence type="ECO:0000256" key="1">
    <source>
        <dbReference type="ARBA" id="ARBA00004141"/>
    </source>
</evidence>
<reference evidence="5 6" key="1">
    <citation type="submission" date="2018-05" db="EMBL/GenBank/DDBJ databases">
        <title>A metagenomic window into the 2 km-deep terrestrial subsurface aquifer revealed taxonomically and functionally diverse microbial community comprising novel uncultured bacterial lineages.</title>
        <authorList>
            <person name="Kadnikov V.V."/>
            <person name="Mardanov A.V."/>
            <person name="Beletsky A.V."/>
            <person name="Banks D."/>
            <person name="Pimenov N.V."/>
            <person name="Frank Y.A."/>
            <person name="Karnachuk O.V."/>
            <person name="Ravin N.V."/>
        </authorList>
    </citation>
    <scope>NUCLEOTIDE SEQUENCE [LARGE SCALE GENOMIC DNA]</scope>
    <source>
        <strain evidence="5">BY5</strain>
    </source>
</reference>
<evidence type="ECO:0000313" key="5">
    <source>
        <dbReference type="EMBL" id="RCK81066.1"/>
    </source>
</evidence>
<dbReference type="Pfam" id="PF02361">
    <property type="entry name" value="CbiQ"/>
    <property type="match status" value="1"/>
</dbReference>
<organism evidence="5 6">
    <name type="scientific">Candidatus Ozemobacter sibiricus</name>
    <dbReference type="NCBI Taxonomy" id="2268124"/>
    <lineage>
        <taxon>Bacteria</taxon>
        <taxon>Candidatus Ozemobacteria</taxon>
        <taxon>Candidatus Ozemobacterales</taxon>
        <taxon>Candidatus Ozemobacteraceae</taxon>
        <taxon>Candidatus Ozemobacter</taxon>
    </lineage>
</organism>
<keyword evidence="4" id="KW-0472">Membrane</keyword>
<name>A0A367ZSQ5_9BACT</name>
<proteinExistence type="predicted"/>